<dbReference type="EMBL" id="HBIO01012442">
    <property type="protein sequence ID" value="CAE0464821.1"/>
    <property type="molecule type" value="Transcribed_RNA"/>
</dbReference>
<feature type="domain" description="PA14" evidence="1">
    <location>
        <begin position="461"/>
        <end position="597"/>
    </location>
</feature>
<proteinExistence type="predicted"/>
<dbReference type="InterPro" id="IPR011658">
    <property type="entry name" value="PA14_dom"/>
</dbReference>
<dbReference type="Pfam" id="PF07691">
    <property type="entry name" value="PA14"/>
    <property type="match status" value="1"/>
</dbReference>
<organism evidence="2">
    <name type="scientific">Chaetoceros debilis</name>
    <dbReference type="NCBI Taxonomy" id="122233"/>
    <lineage>
        <taxon>Eukaryota</taxon>
        <taxon>Sar</taxon>
        <taxon>Stramenopiles</taxon>
        <taxon>Ochrophyta</taxon>
        <taxon>Bacillariophyta</taxon>
        <taxon>Coscinodiscophyceae</taxon>
        <taxon>Chaetocerotophycidae</taxon>
        <taxon>Chaetocerotales</taxon>
        <taxon>Chaetocerotaceae</taxon>
        <taxon>Chaetoceros</taxon>
    </lineage>
</organism>
<sequence>MRLLKTSKKKVIVLTLALTIVLSLWYDEALLKSIKDRRLSLNLGDGLCEWRAAIQHNDNGFPRDASFQKTIIAGYPSGDKRLTFVQLEGLTGLSARDEWDFKFLGMTNQPFIKANYPHHEGIWGWGDVGDQVLLVVSDIKKVMIEYHDILWDIGYAQTFEEAYERINNLYKDEEAGVHENPPVEDFLIWRDLRVFDEIHWYSWFIDYYMEAGLMRDMFSHNLTVPGQWKMAILPNFFTKHEMRFGRFVDPGETVTPSYDPMCDTLANGCYPSLVIDPVKLVDHAYGPAEARKLAELINGTDGFEDWMIEEEAWECVWNELVVEKKGIKTFRDRVDLDYDSYTYSFELKNEMWNEVNRLIEKYEVKEDQVAIDLVNILKGHRDDLNVENPADPISYEELLSYHLAFPPFFPNQKPFVSDDDFFVNSHLKYADPDAANIDSIIDRRRAWFEEEMEKKRERKITIKYYDASFWTELPVEGLSSLTPYATDTTTKINYQSSQGDFAGSGRGDFVGALFEGYLYVDPIIQTICVMSDDGSKLFLDDVLVIDNDKTHAPRRICAAVSDGVYKLDLEYFEHDRGATLILEWGPSQSNLRVVPPRSWASLDGQRRYRELMRLNELLEEDLRTLKETDLMGPTTRAEFNRRKRLTTNPEEVRKLSKGVKKDFLNFDEILKERKSDQLNIARSMFGA</sequence>
<dbReference type="SUPFAM" id="SSF56988">
    <property type="entry name" value="Anthrax protective antigen"/>
    <property type="match status" value="1"/>
</dbReference>
<reference evidence="2" key="1">
    <citation type="submission" date="2021-01" db="EMBL/GenBank/DDBJ databases">
        <authorList>
            <person name="Corre E."/>
            <person name="Pelletier E."/>
            <person name="Niang G."/>
            <person name="Scheremetjew M."/>
            <person name="Finn R."/>
            <person name="Kale V."/>
            <person name="Holt S."/>
            <person name="Cochrane G."/>
            <person name="Meng A."/>
            <person name="Brown T."/>
            <person name="Cohen L."/>
        </authorList>
    </citation>
    <scope>NUCLEOTIDE SEQUENCE</scope>
    <source>
        <strain evidence="2">MM31A-1</strain>
    </source>
</reference>
<evidence type="ECO:0000313" key="2">
    <source>
        <dbReference type="EMBL" id="CAE0464821.1"/>
    </source>
</evidence>
<name>A0A7S3Q3V5_9STRA</name>
<dbReference type="AlphaFoldDB" id="A0A7S3Q3V5"/>
<evidence type="ECO:0000259" key="1">
    <source>
        <dbReference type="SMART" id="SM00758"/>
    </source>
</evidence>
<protein>
    <recommendedName>
        <fullName evidence="1">PA14 domain-containing protein</fullName>
    </recommendedName>
</protein>
<accession>A0A7S3Q3V5</accession>
<dbReference type="SMART" id="SM00758">
    <property type="entry name" value="PA14"/>
    <property type="match status" value="1"/>
</dbReference>
<gene>
    <name evidence="2" type="ORF">CDEB00056_LOCUS9662</name>
</gene>